<dbReference type="GO" id="GO:0030163">
    <property type="term" value="P:protein catabolic process"/>
    <property type="evidence" value="ECO:0007669"/>
    <property type="project" value="InterPro"/>
</dbReference>
<keyword evidence="4" id="KW-1185">Reference proteome</keyword>
<dbReference type="HAMAP" id="MF_00302">
    <property type="entry name" value="ClpS"/>
    <property type="match status" value="1"/>
</dbReference>
<name>A0A4R3IAM6_9GAMM</name>
<reference evidence="3 4" key="1">
    <citation type="submission" date="2019-03" db="EMBL/GenBank/DDBJ databases">
        <title>Genomic Encyclopedia of Archaeal and Bacterial Type Strains, Phase II (KMG-II): from individual species to whole genera.</title>
        <authorList>
            <person name="Goeker M."/>
        </authorList>
    </citation>
    <scope>NUCLEOTIDE SEQUENCE [LARGE SCALE GENOMIC DNA]</scope>
    <source>
        <strain evidence="3 4">DSM 15388</strain>
    </source>
</reference>
<proteinExistence type="inferred from homology"/>
<dbReference type="NCBIfam" id="NF000669">
    <property type="entry name" value="PRK00033.1-2"/>
    <property type="match status" value="1"/>
</dbReference>
<dbReference type="Pfam" id="PF02617">
    <property type="entry name" value="ClpS"/>
    <property type="match status" value="1"/>
</dbReference>
<accession>A0A4R3IAM6</accession>
<feature type="domain" description="Adaptor protein ClpS core" evidence="2">
    <location>
        <begin position="69"/>
        <end position="148"/>
    </location>
</feature>
<dbReference type="InterPro" id="IPR022935">
    <property type="entry name" value="ClpS"/>
</dbReference>
<comment type="similarity">
    <text evidence="1">Belongs to the ClpS family.</text>
</comment>
<keyword evidence="3" id="KW-0645">Protease</keyword>
<dbReference type="InterPro" id="IPR014719">
    <property type="entry name" value="Ribosomal_bL12_C/ClpS-like"/>
</dbReference>
<dbReference type="SUPFAM" id="SSF54736">
    <property type="entry name" value="ClpS-like"/>
    <property type="match status" value="1"/>
</dbReference>
<comment type="function">
    <text evidence="1">Involved in the modulation of the specificity of the ClpAP-mediated ATP-dependent protein degradation.</text>
</comment>
<sequence>MLVGSKKRKAVRKLRFKMNQKIKFSLMNKYEFLPSFNVGSNFEVILSGGDSLPDNSGDVAIQTADPELKRPSLFQVVLMNDDFTPMEFVVYVLEQFFAMNREKATQVMLNVHTKGKGICGVYTKDIAETKAALVNDFSRENQHPLLCEVEEIGDE</sequence>
<dbReference type="PANTHER" id="PTHR33473">
    <property type="entry name" value="ATP-DEPENDENT CLP PROTEASE ADAPTER PROTEIN CLPS1, CHLOROPLASTIC"/>
    <property type="match status" value="1"/>
</dbReference>
<organism evidence="3 4">
    <name type="scientific">Reinekea marinisedimentorum</name>
    <dbReference type="NCBI Taxonomy" id="230495"/>
    <lineage>
        <taxon>Bacteria</taxon>
        <taxon>Pseudomonadati</taxon>
        <taxon>Pseudomonadota</taxon>
        <taxon>Gammaproteobacteria</taxon>
        <taxon>Oceanospirillales</taxon>
        <taxon>Saccharospirillaceae</taxon>
        <taxon>Reinekea</taxon>
    </lineage>
</organism>
<dbReference type="FunFam" id="3.30.1390.10:FF:000002">
    <property type="entry name" value="ATP-dependent Clp protease adapter protein ClpS"/>
    <property type="match status" value="1"/>
</dbReference>
<gene>
    <name evidence="1" type="primary">clpS</name>
    <name evidence="3" type="ORF">BCF53_103141</name>
</gene>
<dbReference type="GO" id="GO:0006508">
    <property type="term" value="P:proteolysis"/>
    <property type="evidence" value="ECO:0007669"/>
    <property type="project" value="UniProtKB-UniRule"/>
</dbReference>
<evidence type="ECO:0000259" key="2">
    <source>
        <dbReference type="Pfam" id="PF02617"/>
    </source>
</evidence>
<dbReference type="EMBL" id="SLZR01000003">
    <property type="protein sequence ID" value="TCS42480.1"/>
    <property type="molecule type" value="Genomic_DNA"/>
</dbReference>
<evidence type="ECO:0000313" key="4">
    <source>
        <dbReference type="Proteomes" id="UP000295793"/>
    </source>
</evidence>
<evidence type="ECO:0000313" key="3">
    <source>
        <dbReference type="EMBL" id="TCS42480.1"/>
    </source>
</evidence>
<dbReference type="InterPro" id="IPR003769">
    <property type="entry name" value="ClpS_core"/>
</dbReference>
<dbReference type="PANTHER" id="PTHR33473:SF19">
    <property type="entry name" value="ATP-DEPENDENT CLP PROTEASE ADAPTER PROTEIN CLPS"/>
    <property type="match status" value="1"/>
</dbReference>
<evidence type="ECO:0000256" key="1">
    <source>
        <dbReference type="HAMAP-Rule" id="MF_00302"/>
    </source>
</evidence>
<dbReference type="AlphaFoldDB" id="A0A4R3IAM6"/>
<comment type="subunit">
    <text evidence="1">Binds to the N-terminal domain of the chaperone ClpA.</text>
</comment>
<comment type="caution">
    <text evidence="3">The sequence shown here is derived from an EMBL/GenBank/DDBJ whole genome shotgun (WGS) entry which is preliminary data.</text>
</comment>
<protein>
    <recommendedName>
        <fullName evidence="1">ATP-dependent Clp protease adapter protein ClpS</fullName>
    </recommendedName>
</protein>
<dbReference type="Proteomes" id="UP000295793">
    <property type="component" value="Unassembled WGS sequence"/>
</dbReference>
<dbReference type="NCBIfam" id="NF000672">
    <property type="entry name" value="PRK00033.1-5"/>
    <property type="match status" value="1"/>
</dbReference>
<keyword evidence="3" id="KW-0378">Hydrolase</keyword>
<dbReference type="Gene3D" id="3.30.1390.10">
    <property type="match status" value="1"/>
</dbReference>
<dbReference type="GO" id="GO:0008233">
    <property type="term" value="F:peptidase activity"/>
    <property type="evidence" value="ECO:0007669"/>
    <property type="project" value="UniProtKB-KW"/>
</dbReference>